<dbReference type="Pfam" id="PF00612">
    <property type="entry name" value="IQ"/>
    <property type="match status" value="1"/>
</dbReference>
<dbReference type="PANTHER" id="PTHR32295">
    <property type="entry name" value="IQ-DOMAIN 5-RELATED"/>
    <property type="match status" value="1"/>
</dbReference>
<feature type="compositionally biased region" description="Basic and acidic residues" evidence="3">
    <location>
        <begin position="7"/>
        <end position="16"/>
    </location>
</feature>
<dbReference type="AlphaFoldDB" id="A0A6A3BZB2"/>
<proteinExistence type="inferred from homology"/>
<accession>A0A6A3BZB2</accession>
<keyword evidence="1" id="KW-0112">Calmodulin-binding</keyword>
<reference evidence="4" key="1">
    <citation type="submission" date="2019-09" db="EMBL/GenBank/DDBJ databases">
        <title>Draft genome information of white flower Hibiscus syriacus.</title>
        <authorList>
            <person name="Kim Y.-M."/>
        </authorList>
    </citation>
    <scope>NUCLEOTIDE SEQUENCE [LARGE SCALE GENOMIC DNA]</scope>
    <source>
        <strain evidence="4">YM2019G1</strain>
    </source>
</reference>
<evidence type="ECO:0000256" key="3">
    <source>
        <dbReference type="SAM" id="MobiDB-lite"/>
    </source>
</evidence>
<feature type="region of interest" description="Disordered" evidence="3">
    <location>
        <begin position="93"/>
        <end position="112"/>
    </location>
</feature>
<dbReference type="EMBL" id="VEPZ02000572">
    <property type="protein sequence ID" value="KAE8722095.1"/>
    <property type="molecule type" value="Genomic_DNA"/>
</dbReference>
<dbReference type="InterPro" id="IPR000048">
    <property type="entry name" value="IQ_motif_EF-hand-BS"/>
</dbReference>
<comment type="caution">
    <text evidence="4">The sequence shown here is derived from an EMBL/GenBank/DDBJ whole genome shotgun (WGS) entry which is preliminary data.</text>
</comment>
<evidence type="ECO:0000313" key="5">
    <source>
        <dbReference type="Proteomes" id="UP000436088"/>
    </source>
</evidence>
<gene>
    <name evidence="4" type="ORF">F3Y22_tig00014370pilonHSYRG00029</name>
</gene>
<organism evidence="4 5">
    <name type="scientific">Hibiscus syriacus</name>
    <name type="common">Rose of Sharon</name>
    <dbReference type="NCBI Taxonomy" id="106335"/>
    <lineage>
        <taxon>Eukaryota</taxon>
        <taxon>Viridiplantae</taxon>
        <taxon>Streptophyta</taxon>
        <taxon>Embryophyta</taxon>
        <taxon>Tracheophyta</taxon>
        <taxon>Spermatophyta</taxon>
        <taxon>Magnoliopsida</taxon>
        <taxon>eudicotyledons</taxon>
        <taxon>Gunneridae</taxon>
        <taxon>Pentapetalae</taxon>
        <taxon>rosids</taxon>
        <taxon>malvids</taxon>
        <taxon>Malvales</taxon>
        <taxon>Malvaceae</taxon>
        <taxon>Malvoideae</taxon>
        <taxon>Hibiscus</taxon>
    </lineage>
</organism>
<feature type="compositionally biased region" description="Low complexity" evidence="3">
    <location>
        <begin position="238"/>
        <end position="254"/>
    </location>
</feature>
<name>A0A6A3BZB2_HIBSY</name>
<feature type="compositionally biased region" description="Polar residues" evidence="3">
    <location>
        <begin position="218"/>
        <end position="237"/>
    </location>
</feature>
<keyword evidence="5" id="KW-1185">Reference proteome</keyword>
<feature type="region of interest" description="Disordered" evidence="3">
    <location>
        <begin position="1"/>
        <end position="41"/>
    </location>
</feature>
<dbReference type="PANTHER" id="PTHR32295:SF6">
    <property type="entry name" value="PROTEIN IQ-DOMAIN 18"/>
    <property type="match status" value="1"/>
</dbReference>
<dbReference type="PROSITE" id="PS50096">
    <property type="entry name" value="IQ"/>
    <property type="match status" value="1"/>
</dbReference>
<evidence type="ECO:0000256" key="1">
    <source>
        <dbReference type="ARBA" id="ARBA00022860"/>
    </source>
</evidence>
<protein>
    <submittedName>
        <fullName evidence="4">IQ-domain 17 isoform 2</fullName>
    </submittedName>
</protein>
<evidence type="ECO:0000313" key="4">
    <source>
        <dbReference type="EMBL" id="KAE8722095.1"/>
    </source>
</evidence>
<feature type="region of interest" description="Disordered" evidence="3">
    <location>
        <begin position="218"/>
        <end position="256"/>
    </location>
</feature>
<dbReference type="GO" id="GO:0005516">
    <property type="term" value="F:calmodulin binding"/>
    <property type="evidence" value="ECO:0007669"/>
    <property type="project" value="UniProtKB-KW"/>
</dbReference>
<dbReference type="Proteomes" id="UP000436088">
    <property type="component" value="Unassembled WGS sequence"/>
</dbReference>
<comment type="similarity">
    <text evidence="2">Belongs to the IQD family.</text>
</comment>
<evidence type="ECO:0000256" key="2">
    <source>
        <dbReference type="ARBA" id="ARBA00024341"/>
    </source>
</evidence>
<sequence length="378" mass="41808">MTRKNNRHDQQEDDKKRKSTQQTPVKSVGNGGGATAAATESATLAVERRRCGGAAVTTAQAAEPTYGRDHHFTSIVIQTAFRGYLARRALRSVSRPKKEALAGQKPETGNQRPEYHIGIALSSRLLRQMIISIKEAAMKREKNLSLALSQQMRRARRSPSMGGPEDKLEPKWLDRWMPAKPWDNRGRASAYHREGIKTVEMDTSRPCSYLVPNYGRINSNHYPQRPSSPLHRAQQNAPSHISPITPSPSKSRPIQVRSTSPNFFRDYRSSISSQTPSLSNRVCKGQDQVPECSEEEAEANTRKGPSCLGEEKAIVPVPEPYITDMEYGGYGHSQRSPSFRSVSGSQFGIERQSNYSSCCTDSLGGGCPHLQLVISEGG</sequence>